<dbReference type="AlphaFoldDB" id="A0A644VR51"/>
<proteinExistence type="predicted"/>
<accession>A0A644VR51</accession>
<reference evidence="2" key="1">
    <citation type="submission" date="2019-08" db="EMBL/GenBank/DDBJ databases">
        <authorList>
            <person name="Kucharzyk K."/>
            <person name="Murdoch R.W."/>
            <person name="Higgins S."/>
            <person name="Loffler F."/>
        </authorList>
    </citation>
    <scope>NUCLEOTIDE SEQUENCE</scope>
</reference>
<comment type="caution">
    <text evidence="2">The sequence shown here is derived from an EMBL/GenBank/DDBJ whole genome shotgun (WGS) entry which is preliminary data.</text>
</comment>
<protein>
    <recommendedName>
        <fullName evidence="1">Restriction endonuclease type II-like domain-containing protein</fullName>
    </recommendedName>
</protein>
<dbReference type="Pfam" id="PF18741">
    <property type="entry name" value="MTES_1575"/>
    <property type="match status" value="1"/>
</dbReference>
<feature type="domain" description="Restriction endonuclease type II-like" evidence="1">
    <location>
        <begin position="463"/>
        <end position="554"/>
    </location>
</feature>
<dbReference type="EMBL" id="VSSQ01000405">
    <property type="protein sequence ID" value="MPL93826.1"/>
    <property type="molecule type" value="Genomic_DNA"/>
</dbReference>
<gene>
    <name evidence="2" type="ORF">SDC9_39973</name>
</gene>
<evidence type="ECO:0000313" key="2">
    <source>
        <dbReference type="EMBL" id="MPL93826.1"/>
    </source>
</evidence>
<organism evidence="2">
    <name type="scientific">bioreactor metagenome</name>
    <dbReference type="NCBI Taxonomy" id="1076179"/>
    <lineage>
        <taxon>unclassified sequences</taxon>
        <taxon>metagenomes</taxon>
        <taxon>ecological metagenomes</taxon>
    </lineage>
</organism>
<evidence type="ECO:0000259" key="1">
    <source>
        <dbReference type="Pfam" id="PF18741"/>
    </source>
</evidence>
<dbReference type="InterPro" id="IPR049468">
    <property type="entry name" value="Restrct_endonuc-II-like_dom"/>
</dbReference>
<sequence>MNLIRSILSFFTDQSEKSLSILDKYTITNNCLSKYDYLFKYYKIFRIKKPLEKYSYSEIYSTVNKLINSDVIKRYIRYRRFTNNNMIKILKDKINYNELDLIISKIDELVKDAEFKISFIESQYTSDFIETFSINPDMKYNDINNLVNIVNFKYNYHLLTQKKKNKFFGLFKNKKNLIDQENNLTNFVNFENQIKNEYLINLENLNFHLNKLKFLKDILKKEAYNELFNKLIKGEDLKEILVLYKKIINLCYGIKDIKKEIESLNPIESEILNYCYDNIEDKNNITNILINIPKLNLYLEIEDQELKNTEILNKYENFDEIIIEICGDVVNRSNLLLPAINSTWDNILRENLKISSNDINKADLSDEEIFKSLFPCIISNLDTNTLINLNNKNLIFDKIIIIEDVNKIDNEKLNYINTLSNDIIIFSKNSIDSNINFKDYKNILVSETRKLIISNSENNILTEIQKYLEKLGYLIERNSYVDEFNINLLIKDSNSNIITAVILDGEIIEKENYILLKDIYLSKSLKDKNINLYRIWTRNWWLNKTKELSKLANYLNEI</sequence>
<name>A0A644VR51_9ZZZZ</name>